<dbReference type="GO" id="GO:0016020">
    <property type="term" value="C:membrane"/>
    <property type="evidence" value="ECO:0007669"/>
    <property type="project" value="UniProtKB-SubCell"/>
</dbReference>
<evidence type="ECO:0000256" key="3">
    <source>
        <dbReference type="ARBA" id="ARBA00022989"/>
    </source>
</evidence>
<feature type="transmembrane region" description="Helical" evidence="5">
    <location>
        <begin position="361"/>
        <end position="383"/>
    </location>
</feature>
<dbReference type="PANTHER" id="PTHR22950">
    <property type="entry name" value="AMINO ACID TRANSPORTER"/>
    <property type="match status" value="1"/>
</dbReference>
<feature type="transmembrane region" description="Helical" evidence="5">
    <location>
        <begin position="295"/>
        <end position="317"/>
    </location>
</feature>
<keyword evidence="2 5" id="KW-0812">Transmembrane</keyword>
<evidence type="ECO:0000256" key="1">
    <source>
        <dbReference type="ARBA" id="ARBA00004141"/>
    </source>
</evidence>
<feature type="transmembrane region" description="Helical" evidence="5">
    <location>
        <begin position="255"/>
        <end position="279"/>
    </location>
</feature>
<keyword evidence="8" id="KW-1185">Reference proteome</keyword>
<keyword evidence="3 5" id="KW-1133">Transmembrane helix</keyword>
<feature type="transmembrane region" description="Helical" evidence="5">
    <location>
        <begin position="180"/>
        <end position="203"/>
    </location>
</feature>
<feature type="transmembrane region" description="Helical" evidence="5">
    <location>
        <begin position="32"/>
        <end position="54"/>
    </location>
</feature>
<reference evidence="7 8" key="1">
    <citation type="journal article" date="2021" name="BMC Biol.">
        <title>Horizontally acquired antibacterial genes associated with adaptive radiation of ladybird beetles.</title>
        <authorList>
            <person name="Li H.S."/>
            <person name="Tang X.F."/>
            <person name="Huang Y.H."/>
            <person name="Xu Z.Y."/>
            <person name="Chen M.L."/>
            <person name="Du X.Y."/>
            <person name="Qiu B.Y."/>
            <person name="Chen P.T."/>
            <person name="Zhang W."/>
            <person name="Slipinski A."/>
            <person name="Escalona H.E."/>
            <person name="Waterhouse R.M."/>
            <person name="Zwick A."/>
            <person name="Pang H."/>
        </authorList>
    </citation>
    <scope>NUCLEOTIDE SEQUENCE [LARGE SCALE GENOMIC DNA]</scope>
    <source>
        <strain evidence="7">SYSU2018</strain>
    </source>
</reference>
<feature type="domain" description="Amino acid transporter transmembrane" evidence="6">
    <location>
        <begin position="33"/>
        <end position="405"/>
    </location>
</feature>
<proteinExistence type="predicted"/>
<dbReference type="Pfam" id="PF01490">
    <property type="entry name" value="Aa_trans"/>
    <property type="match status" value="1"/>
</dbReference>
<protein>
    <recommendedName>
        <fullName evidence="6">Amino acid transporter transmembrane domain-containing protein</fullName>
    </recommendedName>
</protein>
<dbReference type="AlphaFoldDB" id="A0ABD2MUY9"/>
<evidence type="ECO:0000256" key="4">
    <source>
        <dbReference type="ARBA" id="ARBA00023136"/>
    </source>
</evidence>
<organism evidence="7 8">
    <name type="scientific">Cryptolaemus montrouzieri</name>
    <dbReference type="NCBI Taxonomy" id="559131"/>
    <lineage>
        <taxon>Eukaryota</taxon>
        <taxon>Metazoa</taxon>
        <taxon>Ecdysozoa</taxon>
        <taxon>Arthropoda</taxon>
        <taxon>Hexapoda</taxon>
        <taxon>Insecta</taxon>
        <taxon>Pterygota</taxon>
        <taxon>Neoptera</taxon>
        <taxon>Endopterygota</taxon>
        <taxon>Coleoptera</taxon>
        <taxon>Polyphaga</taxon>
        <taxon>Cucujiformia</taxon>
        <taxon>Coccinelloidea</taxon>
        <taxon>Coccinellidae</taxon>
        <taxon>Scymninae</taxon>
        <taxon>Scymnini</taxon>
        <taxon>Cryptolaemus</taxon>
    </lineage>
</organism>
<evidence type="ECO:0000256" key="5">
    <source>
        <dbReference type="SAM" id="Phobius"/>
    </source>
</evidence>
<evidence type="ECO:0000313" key="8">
    <source>
        <dbReference type="Proteomes" id="UP001516400"/>
    </source>
</evidence>
<accession>A0ABD2MUY9</accession>
<feature type="transmembrane region" description="Helical" evidence="5">
    <location>
        <begin position="105"/>
        <end position="127"/>
    </location>
</feature>
<dbReference type="InterPro" id="IPR013057">
    <property type="entry name" value="AA_transpt_TM"/>
</dbReference>
<dbReference type="PANTHER" id="PTHR22950:SF703">
    <property type="entry name" value="AMINO ACID TRANSPORTER TRANSMEMBRANE DOMAIN-CONTAINING PROTEIN"/>
    <property type="match status" value="1"/>
</dbReference>
<dbReference type="Gene3D" id="1.10.4160.10">
    <property type="entry name" value="Hydantoin permease"/>
    <property type="match status" value="1"/>
</dbReference>
<evidence type="ECO:0000256" key="2">
    <source>
        <dbReference type="ARBA" id="ARBA00022692"/>
    </source>
</evidence>
<feature type="transmembrane region" description="Helical" evidence="5">
    <location>
        <begin position="338"/>
        <end position="355"/>
    </location>
</feature>
<comment type="subcellular location">
    <subcellularLocation>
        <location evidence="1">Membrane</location>
        <topology evidence="1">Multi-pass membrane protein</topology>
    </subcellularLocation>
</comment>
<sequence>MSKYQAVESIEISDHNITKEERERKISLAKNGLTVLSTFIFIAGEMAGSGVLALPKALVHTGWIGIILLPVLCFNAGFSGVKLGQCWEIIEERFPEFRVQTRNPYATIAHAAFGSVGSTIVTIAIRITLFGAGTVNLLLAAQIFQEIFGDFLPTITSCTYFLIMALLVSPAMWLGSPKHFSFVGIGAVSTTAIACVLFFKQMLQDSEVTLKNVTHSQHGFEDFFLGFGAILFAFGGASTFPTIQNDMKDKSKFGTSVTIAFFFILAVYFPVALGGYIIFGDGVADNISMSIGKSVYVSVGDILMGVHLVFAFLIIINPVCQDLEEAFNIPKSFNWKRCLTRSLIMLGIVCVGETIPKFSKILSLVGGSTVSLLTFIFPPLLYMKLCDQTSDDWGQRYISIHERVYLWELILIGIVGGSAATYSALIAIFGGSSLVKPCY</sequence>
<keyword evidence="4 5" id="KW-0472">Membrane</keyword>
<gene>
    <name evidence="7" type="ORF">HHI36_009180</name>
</gene>
<feature type="transmembrane region" description="Helical" evidence="5">
    <location>
        <begin position="147"/>
        <end position="168"/>
    </location>
</feature>
<feature type="transmembrane region" description="Helical" evidence="5">
    <location>
        <begin position="223"/>
        <end position="243"/>
    </location>
</feature>
<name>A0ABD2MUY9_9CUCU</name>
<dbReference type="EMBL" id="JABFTP020000021">
    <property type="protein sequence ID" value="KAL3270122.1"/>
    <property type="molecule type" value="Genomic_DNA"/>
</dbReference>
<dbReference type="FunFam" id="1.20.1740.10:FF:000052">
    <property type="entry name" value="Lysine histidine transporter-like 3"/>
    <property type="match status" value="1"/>
</dbReference>
<evidence type="ECO:0000313" key="7">
    <source>
        <dbReference type="EMBL" id="KAL3270122.1"/>
    </source>
</evidence>
<evidence type="ECO:0000259" key="6">
    <source>
        <dbReference type="Pfam" id="PF01490"/>
    </source>
</evidence>
<feature type="transmembrane region" description="Helical" evidence="5">
    <location>
        <begin position="404"/>
        <end position="429"/>
    </location>
</feature>
<dbReference type="Proteomes" id="UP001516400">
    <property type="component" value="Unassembled WGS sequence"/>
</dbReference>
<comment type="caution">
    <text evidence="7">The sequence shown here is derived from an EMBL/GenBank/DDBJ whole genome shotgun (WGS) entry which is preliminary data.</text>
</comment>
<feature type="transmembrane region" description="Helical" evidence="5">
    <location>
        <begin position="60"/>
        <end position="84"/>
    </location>
</feature>